<evidence type="ECO:0000259" key="2">
    <source>
        <dbReference type="Pfam" id="PF04389"/>
    </source>
</evidence>
<dbReference type="CDD" id="cd04820">
    <property type="entry name" value="PA_M28_1_1"/>
    <property type="match status" value="1"/>
</dbReference>
<dbReference type="PANTHER" id="PTHR12147">
    <property type="entry name" value="METALLOPEPTIDASE M28 FAMILY MEMBER"/>
    <property type="match status" value="1"/>
</dbReference>
<dbReference type="SUPFAM" id="SSF53187">
    <property type="entry name" value="Zn-dependent exopeptidases"/>
    <property type="match status" value="1"/>
</dbReference>
<keyword evidence="5" id="KW-1185">Reference proteome</keyword>
<dbReference type="SUPFAM" id="SSF52025">
    <property type="entry name" value="PA domain"/>
    <property type="match status" value="1"/>
</dbReference>
<protein>
    <submittedName>
        <fullName evidence="3">Aminopeptidase</fullName>
    </submittedName>
    <submittedName>
        <fullName evidence="4">M20/M25/M40 family metallo-hydrolase</fullName>
    </submittedName>
</protein>
<dbReference type="STRING" id="93064.BRX40_02900"/>
<dbReference type="GO" id="GO:0004177">
    <property type="term" value="F:aminopeptidase activity"/>
    <property type="evidence" value="ECO:0007669"/>
    <property type="project" value="UniProtKB-KW"/>
</dbReference>
<dbReference type="OrthoDB" id="9778250at2"/>
<reference evidence="4 6" key="3">
    <citation type="submission" date="2018-07" db="EMBL/GenBank/DDBJ databases">
        <title>Genomic and Epidemiologic Investigation of an Indolent Hospital Outbreak.</title>
        <authorList>
            <person name="Johnson R.C."/>
            <person name="Deming C."/>
            <person name="Conlan S."/>
            <person name="Zellmer C.J."/>
            <person name="Michelin A.V."/>
            <person name="Lee-Lin S."/>
            <person name="Thomas P.J."/>
            <person name="Park M."/>
            <person name="Weingarten R.A."/>
            <person name="Less J."/>
            <person name="Dekker J.P."/>
            <person name="Frank K.M."/>
            <person name="Musser K.A."/>
            <person name="Mcquiston J.R."/>
            <person name="Henderson D.K."/>
            <person name="Lau A.F."/>
            <person name="Palmore T.N."/>
            <person name="Segre J.A."/>
        </authorList>
    </citation>
    <scope>NUCLEOTIDE SEQUENCE [LARGE SCALE GENOMIC DNA]</scope>
    <source>
        <strain evidence="4 6">SK-NIH.Env10_0317</strain>
    </source>
</reference>
<keyword evidence="1" id="KW-0732">Signal</keyword>
<dbReference type="InterPro" id="IPR046450">
    <property type="entry name" value="PA_dom_sf"/>
</dbReference>
<sequence length="564" mass="59226">MLRPTLTLALVSLALPLAAQEAAPQAAPEAAKTPTAAETNAFVNAALPADQAAMKAHVMFLASDAMKGRESGTNEYEIAAQYVAAQFYAAGLKPAGVDGSYLQPVPLLSFRAADKGTLTVTRSGAAPVSLVFGEDYIPGGNPERESTLIDAGVVFAGYGIVAPQYKRDDYKGVDVKGKVVAIFSGAPGGFDGEERAHFGSNANKAAIAASKGAAAVIVLESPSSAKVRPFSRMTEVWDEWRMTWADAQGNGHLPAKGTPTIASVSLKGAGKLFGKDKGWAAAVKAAEGGKPTIAPFASSATLAAALKTERKTVTSSNVAGIIPGSDPKLKDEVVVLSAHLDHVGVGKADAKGDTIHNGAMDNAMGIASLIEEAKRFQASGKPPRRSIMFLAVTAEEKGLIGADYFAHNPTVPKANLVANVNLDMPVITYKFEDMIAFGAARSTLGPIVARATAAVGVGVGKDPMPEQGFFVRSDHYRFVQQGIPSVFLWPGMAGVGGEAFNRFLATRYHRPSDEITNPEIKWDQGVRFIEANYAIAREIADADARPAWNKGDFFGVLYNGYGAK</sequence>
<dbReference type="GeneID" id="44131497"/>
<dbReference type="Pfam" id="PF04389">
    <property type="entry name" value="Peptidase_M28"/>
    <property type="match status" value="1"/>
</dbReference>
<dbReference type="GO" id="GO:0008235">
    <property type="term" value="F:metalloexopeptidase activity"/>
    <property type="evidence" value="ECO:0007669"/>
    <property type="project" value="InterPro"/>
</dbReference>
<feature type="chain" id="PRO_5041864614" evidence="1">
    <location>
        <begin position="20"/>
        <end position="564"/>
    </location>
</feature>
<feature type="domain" description="Peptidase M28" evidence="2">
    <location>
        <begin position="317"/>
        <end position="525"/>
    </location>
</feature>
<dbReference type="EMBL" id="CP018820">
    <property type="protein sequence ID" value="APR54775.1"/>
    <property type="molecule type" value="Genomic_DNA"/>
</dbReference>
<dbReference type="Gene3D" id="3.40.630.10">
    <property type="entry name" value="Zn peptidases"/>
    <property type="match status" value="1"/>
</dbReference>
<dbReference type="EMBL" id="QQWO01000004">
    <property type="protein sequence ID" value="RSV05688.1"/>
    <property type="molecule type" value="Genomic_DNA"/>
</dbReference>
<dbReference type="KEGG" id="skr:BRX40_02900"/>
<evidence type="ECO:0000313" key="3">
    <source>
        <dbReference type="EMBL" id="APR54775.1"/>
    </source>
</evidence>
<dbReference type="InterPro" id="IPR007484">
    <property type="entry name" value="Peptidase_M28"/>
</dbReference>
<dbReference type="Proteomes" id="UP000286681">
    <property type="component" value="Unassembled WGS sequence"/>
</dbReference>
<name>A0A1L6JFT9_9SPHN</name>
<evidence type="ECO:0000313" key="5">
    <source>
        <dbReference type="Proteomes" id="UP000185161"/>
    </source>
</evidence>
<keyword evidence="3" id="KW-0645">Protease</keyword>
<reference evidence="5" key="2">
    <citation type="submission" date="2016-12" db="EMBL/GenBank/DDBJ databases">
        <title>Whole genome sequencing of Sphingomonas sp. ABOJV.</title>
        <authorList>
            <person name="Conlan S."/>
            <person name="Thomas P.J."/>
            <person name="Mullikin J."/>
            <person name="Palmore T.N."/>
            <person name="Frank K.M."/>
            <person name="Segre J.A."/>
        </authorList>
    </citation>
    <scope>NUCLEOTIDE SEQUENCE [LARGE SCALE GENOMIC DNA]</scope>
    <source>
        <strain evidence="5">ABOJV</strain>
    </source>
</reference>
<reference evidence="3" key="1">
    <citation type="submission" date="2016-12" db="EMBL/GenBank/DDBJ databases">
        <title>Whole genome sequencing of Sphingomonas koreensis.</title>
        <authorList>
            <person name="Conlan S."/>
            <person name="Thomas P.J."/>
            <person name="Mullikin J."/>
            <person name="Palmore T.N."/>
            <person name="Frank K.M."/>
            <person name="Segre J.A."/>
        </authorList>
    </citation>
    <scope>NUCLEOTIDE SEQUENCE</scope>
    <source>
        <strain evidence="3">ABOJV</strain>
    </source>
</reference>
<dbReference type="RefSeq" id="WP_075153021.1">
    <property type="nucleotide sequence ID" value="NZ_CP018820.1"/>
</dbReference>
<evidence type="ECO:0000313" key="4">
    <source>
        <dbReference type="EMBL" id="RSV05688.1"/>
    </source>
</evidence>
<keyword evidence="3" id="KW-0378">Hydrolase</keyword>
<dbReference type="Proteomes" id="UP000185161">
    <property type="component" value="Chromosome"/>
</dbReference>
<dbReference type="GO" id="GO:0006508">
    <property type="term" value="P:proteolysis"/>
    <property type="evidence" value="ECO:0007669"/>
    <property type="project" value="InterPro"/>
</dbReference>
<dbReference type="InterPro" id="IPR045175">
    <property type="entry name" value="M28_fam"/>
</dbReference>
<keyword evidence="3" id="KW-0031">Aminopeptidase</keyword>
<evidence type="ECO:0000313" key="6">
    <source>
        <dbReference type="Proteomes" id="UP000286681"/>
    </source>
</evidence>
<accession>A0A1L6JFT9</accession>
<feature type="signal peptide" evidence="1">
    <location>
        <begin position="1"/>
        <end position="19"/>
    </location>
</feature>
<dbReference type="Gene3D" id="3.50.30.30">
    <property type="match status" value="1"/>
</dbReference>
<gene>
    <name evidence="3" type="ORF">BRX40_02900</name>
    <name evidence="4" type="ORF">CA257_06500</name>
</gene>
<evidence type="ECO:0000256" key="1">
    <source>
        <dbReference type="SAM" id="SignalP"/>
    </source>
</evidence>
<dbReference type="PANTHER" id="PTHR12147:SF26">
    <property type="entry name" value="PEPTIDASE M28 DOMAIN-CONTAINING PROTEIN"/>
    <property type="match status" value="1"/>
</dbReference>
<proteinExistence type="predicted"/>
<organism evidence="3 5">
    <name type="scientific">Sphingomonas koreensis</name>
    <dbReference type="NCBI Taxonomy" id="93064"/>
    <lineage>
        <taxon>Bacteria</taxon>
        <taxon>Pseudomonadati</taxon>
        <taxon>Pseudomonadota</taxon>
        <taxon>Alphaproteobacteria</taxon>
        <taxon>Sphingomonadales</taxon>
        <taxon>Sphingomonadaceae</taxon>
        <taxon>Sphingomonas</taxon>
    </lineage>
</organism>
<dbReference type="AlphaFoldDB" id="A0A1L6JFT9"/>